<dbReference type="InterPro" id="IPR017871">
    <property type="entry name" value="ABC_transporter-like_CS"/>
</dbReference>
<dbReference type="InterPro" id="IPR050388">
    <property type="entry name" value="ABC_Ni/Peptide_Import"/>
</dbReference>
<dbReference type="Pfam" id="PF00005">
    <property type="entry name" value="ABC_tran"/>
    <property type="match status" value="2"/>
</dbReference>
<dbReference type="GO" id="GO:0015833">
    <property type="term" value="P:peptide transport"/>
    <property type="evidence" value="ECO:0007669"/>
    <property type="project" value="InterPro"/>
</dbReference>
<dbReference type="InterPro" id="IPR027417">
    <property type="entry name" value="P-loop_NTPase"/>
</dbReference>
<dbReference type="PANTHER" id="PTHR43297:SF2">
    <property type="entry name" value="DIPEPTIDE TRANSPORT ATP-BINDING PROTEIN DPPD"/>
    <property type="match status" value="1"/>
</dbReference>
<evidence type="ECO:0000259" key="8">
    <source>
        <dbReference type="PROSITE" id="PS50893"/>
    </source>
</evidence>
<dbReference type="InterPro" id="IPR003439">
    <property type="entry name" value="ABC_transporter-like_ATP-bd"/>
</dbReference>
<dbReference type="Gene3D" id="3.40.50.300">
    <property type="entry name" value="P-loop containing nucleotide triphosphate hydrolases"/>
    <property type="match status" value="2"/>
</dbReference>
<evidence type="ECO:0000256" key="4">
    <source>
        <dbReference type="ARBA" id="ARBA00022475"/>
    </source>
</evidence>
<dbReference type="Proteomes" id="UP000585272">
    <property type="component" value="Unassembled WGS sequence"/>
</dbReference>
<accession>A0A840IGU0</accession>
<dbReference type="NCBIfam" id="NF008453">
    <property type="entry name" value="PRK11308.1"/>
    <property type="match status" value="2"/>
</dbReference>
<dbReference type="GO" id="GO:0016887">
    <property type="term" value="F:ATP hydrolysis activity"/>
    <property type="evidence" value="ECO:0007669"/>
    <property type="project" value="InterPro"/>
</dbReference>
<keyword evidence="5" id="KW-0547">Nucleotide-binding</keyword>
<evidence type="ECO:0000313" key="9">
    <source>
        <dbReference type="EMBL" id="MBB4664277.1"/>
    </source>
</evidence>
<reference evidence="9 10" key="1">
    <citation type="submission" date="2020-08" db="EMBL/GenBank/DDBJ databases">
        <title>Genomic Encyclopedia of Archaeal and Bacterial Type Strains, Phase II (KMG-II): from individual species to whole genera.</title>
        <authorList>
            <person name="Goeker M."/>
        </authorList>
    </citation>
    <scope>NUCLEOTIDE SEQUENCE [LARGE SCALE GENOMIC DNA]</scope>
    <source>
        <strain evidence="9 10">DSM 23288</strain>
    </source>
</reference>
<protein>
    <submittedName>
        <fullName evidence="9">Peptide/nickel transport system ATP-binding protein</fullName>
    </submittedName>
</protein>
<dbReference type="InterPro" id="IPR013563">
    <property type="entry name" value="Oligopep_ABC_C"/>
</dbReference>
<evidence type="ECO:0000256" key="3">
    <source>
        <dbReference type="ARBA" id="ARBA00022448"/>
    </source>
</evidence>
<dbReference type="GO" id="GO:0005524">
    <property type="term" value="F:ATP binding"/>
    <property type="evidence" value="ECO:0007669"/>
    <property type="project" value="UniProtKB-KW"/>
</dbReference>
<evidence type="ECO:0000256" key="1">
    <source>
        <dbReference type="ARBA" id="ARBA00004202"/>
    </source>
</evidence>
<evidence type="ECO:0000256" key="6">
    <source>
        <dbReference type="ARBA" id="ARBA00022840"/>
    </source>
</evidence>
<comment type="caution">
    <text evidence="9">The sequence shown here is derived from an EMBL/GenBank/DDBJ whole genome shotgun (WGS) entry which is preliminary data.</text>
</comment>
<comment type="similarity">
    <text evidence="2">Belongs to the ABC transporter superfamily.</text>
</comment>
<dbReference type="SUPFAM" id="SSF52540">
    <property type="entry name" value="P-loop containing nucleoside triphosphate hydrolases"/>
    <property type="match status" value="2"/>
</dbReference>
<keyword evidence="3" id="KW-0813">Transport</keyword>
<dbReference type="GO" id="GO:0005886">
    <property type="term" value="C:plasma membrane"/>
    <property type="evidence" value="ECO:0007669"/>
    <property type="project" value="UniProtKB-SubCell"/>
</dbReference>
<evidence type="ECO:0000313" key="10">
    <source>
        <dbReference type="Proteomes" id="UP000585272"/>
    </source>
</evidence>
<dbReference type="PANTHER" id="PTHR43297">
    <property type="entry name" value="OLIGOPEPTIDE TRANSPORT ATP-BINDING PROTEIN APPD"/>
    <property type="match status" value="1"/>
</dbReference>
<name>A0A840IGU0_9ACTN</name>
<evidence type="ECO:0000256" key="5">
    <source>
        <dbReference type="ARBA" id="ARBA00022741"/>
    </source>
</evidence>
<gene>
    <name evidence="9" type="ORF">BDZ31_003880</name>
</gene>
<dbReference type="NCBIfam" id="TIGR01727">
    <property type="entry name" value="oligo_HPY"/>
    <property type="match status" value="2"/>
</dbReference>
<evidence type="ECO:0000256" key="2">
    <source>
        <dbReference type="ARBA" id="ARBA00005417"/>
    </source>
</evidence>
<organism evidence="9 10">
    <name type="scientific">Conexibacter arvalis</name>
    <dbReference type="NCBI Taxonomy" id="912552"/>
    <lineage>
        <taxon>Bacteria</taxon>
        <taxon>Bacillati</taxon>
        <taxon>Actinomycetota</taxon>
        <taxon>Thermoleophilia</taxon>
        <taxon>Solirubrobacterales</taxon>
        <taxon>Conexibacteraceae</taxon>
        <taxon>Conexibacter</taxon>
    </lineage>
</organism>
<dbReference type="NCBIfam" id="NF007739">
    <property type="entry name" value="PRK10419.1"/>
    <property type="match status" value="2"/>
</dbReference>
<proteinExistence type="inferred from homology"/>
<comment type="subcellular location">
    <subcellularLocation>
        <location evidence="1">Cell membrane</location>
        <topology evidence="1">Peripheral membrane protein</topology>
    </subcellularLocation>
</comment>
<feature type="domain" description="ABC transporter" evidence="8">
    <location>
        <begin position="356"/>
        <end position="600"/>
    </location>
</feature>
<keyword evidence="4" id="KW-1003">Cell membrane</keyword>
<dbReference type="CDD" id="cd03257">
    <property type="entry name" value="ABC_NikE_OppD_transporters"/>
    <property type="match status" value="2"/>
</dbReference>
<dbReference type="AlphaFoldDB" id="A0A840IGU0"/>
<dbReference type="Pfam" id="PF08352">
    <property type="entry name" value="oligo_HPY"/>
    <property type="match status" value="2"/>
</dbReference>
<keyword evidence="6 9" id="KW-0067">ATP-binding</keyword>
<evidence type="ECO:0000256" key="7">
    <source>
        <dbReference type="ARBA" id="ARBA00023136"/>
    </source>
</evidence>
<dbReference type="PROSITE" id="PS00211">
    <property type="entry name" value="ABC_TRANSPORTER_1"/>
    <property type="match status" value="2"/>
</dbReference>
<dbReference type="InterPro" id="IPR003593">
    <property type="entry name" value="AAA+_ATPase"/>
</dbReference>
<feature type="domain" description="ABC transporter" evidence="8">
    <location>
        <begin position="14"/>
        <end position="261"/>
    </location>
</feature>
<dbReference type="PROSITE" id="PS50893">
    <property type="entry name" value="ABC_TRANSPORTER_2"/>
    <property type="match status" value="2"/>
</dbReference>
<dbReference type="FunFam" id="3.40.50.300:FF:000016">
    <property type="entry name" value="Oligopeptide ABC transporter ATP-binding component"/>
    <property type="match status" value="1"/>
</dbReference>
<keyword evidence="7" id="KW-0472">Membrane</keyword>
<sequence>MTASIAPPAAAVQAEQLDVTYRVRGRDRLVIRGLDLAIAPGESYGLVGESGCGKSTMALALVGALPSNGRVSGGRLEVAGHDLASARGEALRRLRTDVVAMVYQSPGRALNPTMRVGDQIAESFVVKSASWDEGRAQAHEMLRKVKIADPDLVMRRYPHELSGGMQQRVVIAMALAKRPELLILDEPTTGLDATVEAEVLDLIAELRAEMRTSVLFISHNLSVIARMCDRVGVLYAGRLAEEGPVDDVFRRPRHPYTASLVGCIPRAGMSKEDGRLVAIPGALPALGSVERGCVFAARCPAAEERCAAEEPPLTREDDRGFRCHYPERAGALSRPTEAPLAVADPAREAGERPPLLEVERVAKTFGDGARAVRVLQEISFTLAAGETLGIVGESGSGKSTLARVLLGLEAADEGATLRLDGRPLRPGVAARDDEQVRALQIVFQNPDSALNQRHTIRRILRRALRRLSALPPQRREQRIAELAEEVRLPAPQLDARPAGLSGGMKQRVAIARAFAGEPRVVVCDEPTSALDVSVQAAIVNLMVWLQREHGTAFVFISHDLAIVQYIADRIMVMYLGRVMEVGAAADVFSPPHHPYTEALLSAPRDAFAAEARARVRLHGDPPSVADPPSGCVFQTRCPRKVGAICETEAPPCQQLAGGRQIHCHIPAAELERLQREAPVEAPTPDPKET</sequence>
<dbReference type="SMART" id="SM00382">
    <property type="entry name" value="AAA"/>
    <property type="match status" value="2"/>
</dbReference>
<keyword evidence="10" id="KW-1185">Reference proteome</keyword>
<dbReference type="RefSeq" id="WP_221243183.1">
    <property type="nucleotide sequence ID" value="NZ_JACHNU010000006.1"/>
</dbReference>
<dbReference type="EMBL" id="JACHNU010000006">
    <property type="protein sequence ID" value="MBB4664277.1"/>
    <property type="molecule type" value="Genomic_DNA"/>
</dbReference>